<evidence type="ECO:0000313" key="2">
    <source>
        <dbReference type="EMBL" id="KUI11639.1"/>
    </source>
</evidence>
<organism evidence="2 3">
    <name type="scientific">Mycobacterium lehmannii</name>
    <dbReference type="NCBI Taxonomy" id="2048550"/>
    <lineage>
        <taxon>Bacteria</taxon>
        <taxon>Bacillati</taxon>
        <taxon>Actinomycetota</taxon>
        <taxon>Actinomycetes</taxon>
        <taxon>Mycobacteriales</taxon>
        <taxon>Mycobacteriaceae</taxon>
        <taxon>Mycobacterium</taxon>
    </lineage>
</organism>
<proteinExistence type="predicted"/>
<name>A0A117JIB0_9MYCO</name>
<keyword evidence="3" id="KW-1185">Reference proteome</keyword>
<dbReference type="AlphaFoldDB" id="A0A117JIB0"/>
<gene>
    <name evidence="2" type="ORF">AU192_13345</name>
</gene>
<reference evidence="2 3" key="1">
    <citation type="submission" date="2016-01" db="EMBL/GenBank/DDBJ databases">
        <authorList>
            <consortium name="TB Trials Study Group"/>
            <person name="Sutton G."/>
            <person name="Brinkac L."/>
            <person name="Sanka R."/>
            <person name="Adams M."/>
            <person name="Lau E.L."/>
            <person name="Macaden R."/>
            <person name="Grewal H.M.S."/>
        </authorList>
    </citation>
    <scope>NUCLEOTIDE SEQUENCE [LARGE SCALE GENOMIC DNA]</scope>
    <source>
        <strain evidence="2 3">IS-1744</strain>
    </source>
</reference>
<comment type="caution">
    <text evidence="2">The sequence shown here is derived from an EMBL/GenBank/DDBJ whole genome shotgun (WGS) entry which is preliminary data.</text>
</comment>
<dbReference type="Proteomes" id="UP000053707">
    <property type="component" value="Unassembled WGS sequence"/>
</dbReference>
<protein>
    <submittedName>
        <fullName evidence="2">Uncharacterized protein</fullName>
    </submittedName>
</protein>
<sequence>MPVERFGDFPAAGPLGALCYAAYHLLLHHEMRYVEPGMPDRATAAAHHKAGPSHFSPEHERPTARGLLAPLQPAEVSR</sequence>
<evidence type="ECO:0000313" key="3">
    <source>
        <dbReference type="Proteomes" id="UP000053707"/>
    </source>
</evidence>
<dbReference type="EMBL" id="LQIR01000039">
    <property type="protein sequence ID" value="KUI11639.1"/>
    <property type="molecule type" value="Genomic_DNA"/>
</dbReference>
<feature type="region of interest" description="Disordered" evidence="1">
    <location>
        <begin position="42"/>
        <end position="78"/>
    </location>
</feature>
<evidence type="ECO:0000256" key="1">
    <source>
        <dbReference type="SAM" id="MobiDB-lite"/>
    </source>
</evidence>
<accession>A0A117JIB0</accession>